<evidence type="ECO:0000256" key="2">
    <source>
        <dbReference type="ARBA" id="ARBA00022801"/>
    </source>
</evidence>
<evidence type="ECO:0000313" key="9">
    <source>
        <dbReference type="Proteomes" id="UP000014760"/>
    </source>
</evidence>
<comment type="catalytic activity">
    <reaction evidence="4">
        <text>NAD(+) + H2O = ADP-D-ribose + nicotinamide + H(+)</text>
        <dbReference type="Rhea" id="RHEA:16301"/>
        <dbReference type="ChEBI" id="CHEBI:15377"/>
        <dbReference type="ChEBI" id="CHEBI:15378"/>
        <dbReference type="ChEBI" id="CHEBI:17154"/>
        <dbReference type="ChEBI" id="CHEBI:57540"/>
        <dbReference type="ChEBI" id="CHEBI:57967"/>
        <dbReference type="EC" id="3.2.2.6"/>
    </reaction>
    <physiologicalReaction direction="left-to-right" evidence="4">
        <dbReference type="Rhea" id="RHEA:16302"/>
    </physiologicalReaction>
</comment>
<accession>R7TJT7</accession>
<dbReference type="Pfam" id="PF13676">
    <property type="entry name" value="TIR_2"/>
    <property type="match status" value="1"/>
</dbReference>
<dbReference type="InterPro" id="IPR000157">
    <property type="entry name" value="TIR_dom"/>
</dbReference>
<reference evidence="9" key="1">
    <citation type="submission" date="2012-12" db="EMBL/GenBank/DDBJ databases">
        <authorList>
            <person name="Hellsten U."/>
            <person name="Grimwood J."/>
            <person name="Chapman J.A."/>
            <person name="Shapiro H."/>
            <person name="Aerts A."/>
            <person name="Otillar R.P."/>
            <person name="Terry A.Y."/>
            <person name="Boore J.L."/>
            <person name="Simakov O."/>
            <person name="Marletaz F."/>
            <person name="Cho S.-J."/>
            <person name="Edsinger-Gonzales E."/>
            <person name="Havlak P."/>
            <person name="Kuo D.-H."/>
            <person name="Larsson T."/>
            <person name="Lv J."/>
            <person name="Arendt D."/>
            <person name="Savage R."/>
            <person name="Osoegawa K."/>
            <person name="de Jong P."/>
            <person name="Lindberg D.R."/>
            <person name="Seaver E.C."/>
            <person name="Weisblat D.A."/>
            <person name="Putnam N.H."/>
            <person name="Grigoriev I.V."/>
            <person name="Rokhsar D.S."/>
        </authorList>
    </citation>
    <scope>NUCLEOTIDE SEQUENCE</scope>
    <source>
        <strain evidence="9">I ESC-2004</strain>
    </source>
</reference>
<dbReference type="GO" id="GO:0007165">
    <property type="term" value="P:signal transduction"/>
    <property type="evidence" value="ECO:0007669"/>
    <property type="project" value="InterPro"/>
</dbReference>
<keyword evidence="9" id="KW-1185">Reference proteome</keyword>
<evidence type="ECO:0000259" key="6">
    <source>
        <dbReference type="PROSITE" id="PS50104"/>
    </source>
</evidence>
<dbReference type="PANTHER" id="PTHR32009">
    <property type="entry name" value="TMV RESISTANCE PROTEIN N-LIKE"/>
    <property type="match status" value="1"/>
</dbReference>
<dbReference type="SUPFAM" id="SSF52200">
    <property type="entry name" value="Toll/Interleukin receptor TIR domain"/>
    <property type="match status" value="3"/>
</dbReference>
<evidence type="ECO:0000313" key="7">
    <source>
        <dbReference type="EMBL" id="ELT94093.1"/>
    </source>
</evidence>
<dbReference type="EMBL" id="AMQN01000302">
    <property type="status" value="NOT_ANNOTATED_CDS"/>
    <property type="molecule type" value="Genomic_DNA"/>
</dbReference>
<dbReference type="HOGENOM" id="CLU_016911_0_0_1"/>
<dbReference type="Gene3D" id="3.40.50.10140">
    <property type="entry name" value="Toll/interleukin-1 receptor homology (TIR) domain"/>
    <property type="match status" value="2"/>
</dbReference>
<evidence type="ECO:0000256" key="5">
    <source>
        <dbReference type="SAM" id="MobiDB-lite"/>
    </source>
</evidence>
<evidence type="ECO:0000256" key="1">
    <source>
        <dbReference type="ARBA" id="ARBA00011982"/>
    </source>
</evidence>
<keyword evidence="2" id="KW-0378">Hydrolase</keyword>
<feature type="region of interest" description="Disordered" evidence="5">
    <location>
        <begin position="821"/>
        <end position="877"/>
    </location>
</feature>
<feature type="compositionally biased region" description="Basic and acidic residues" evidence="5">
    <location>
        <begin position="840"/>
        <end position="866"/>
    </location>
</feature>
<feature type="domain" description="TIR" evidence="6">
    <location>
        <begin position="437"/>
        <end position="568"/>
    </location>
</feature>
<dbReference type="PROSITE" id="PS50104">
    <property type="entry name" value="TIR"/>
    <property type="match status" value="1"/>
</dbReference>
<gene>
    <name evidence="7" type="ORF">CAPTEDRAFT_227952</name>
</gene>
<name>R7TJT7_CAPTE</name>
<protein>
    <recommendedName>
        <fullName evidence="1">ADP-ribosyl cyclase/cyclic ADP-ribose hydrolase</fullName>
        <ecNumber evidence="1">3.2.2.6</ecNumber>
    </recommendedName>
</protein>
<dbReference type="SMART" id="SM00255">
    <property type="entry name" value="TIR"/>
    <property type="match status" value="1"/>
</dbReference>
<proteinExistence type="predicted"/>
<dbReference type="GO" id="GO:0061809">
    <property type="term" value="F:NAD+ nucleosidase activity, cyclic ADP-ribose generating"/>
    <property type="evidence" value="ECO:0007669"/>
    <property type="project" value="UniProtKB-EC"/>
</dbReference>
<dbReference type="OrthoDB" id="10037120at2759"/>
<dbReference type="InterPro" id="IPR035897">
    <property type="entry name" value="Toll_tir_struct_dom_sf"/>
</dbReference>
<dbReference type="PANTHER" id="PTHR32009:SF39">
    <property type="entry name" value="TIR DOMAIN-CONTAINING PROTEIN"/>
    <property type="match status" value="1"/>
</dbReference>
<reference evidence="7 9" key="2">
    <citation type="journal article" date="2013" name="Nature">
        <title>Insights into bilaterian evolution from three spiralian genomes.</title>
        <authorList>
            <person name="Simakov O."/>
            <person name="Marletaz F."/>
            <person name="Cho S.J."/>
            <person name="Edsinger-Gonzales E."/>
            <person name="Havlak P."/>
            <person name="Hellsten U."/>
            <person name="Kuo D.H."/>
            <person name="Larsson T."/>
            <person name="Lv J."/>
            <person name="Arendt D."/>
            <person name="Savage R."/>
            <person name="Osoegawa K."/>
            <person name="de Jong P."/>
            <person name="Grimwood J."/>
            <person name="Chapman J.A."/>
            <person name="Shapiro H."/>
            <person name="Aerts A."/>
            <person name="Otillar R.P."/>
            <person name="Terry A.Y."/>
            <person name="Boore J.L."/>
            <person name="Grigoriev I.V."/>
            <person name="Lindberg D.R."/>
            <person name="Seaver E.C."/>
            <person name="Weisblat D.A."/>
            <person name="Putnam N.H."/>
            <person name="Rokhsar D.S."/>
        </authorList>
    </citation>
    <scope>NUCLEOTIDE SEQUENCE</scope>
    <source>
        <strain evidence="7 9">I ESC-2004</strain>
    </source>
</reference>
<evidence type="ECO:0000313" key="8">
    <source>
        <dbReference type="EnsemblMetazoa" id="CapteP227952"/>
    </source>
</evidence>
<dbReference type="Proteomes" id="UP000014760">
    <property type="component" value="Unassembled WGS sequence"/>
</dbReference>
<dbReference type="OMA" id="CFETRGK"/>
<dbReference type="EC" id="3.2.2.6" evidence="1"/>
<evidence type="ECO:0000256" key="4">
    <source>
        <dbReference type="ARBA" id="ARBA00047304"/>
    </source>
</evidence>
<dbReference type="AlphaFoldDB" id="R7TJT7"/>
<evidence type="ECO:0000256" key="3">
    <source>
        <dbReference type="ARBA" id="ARBA00023027"/>
    </source>
</evidence>
<dbReference type="EMBL" id="KB309537">
    <property type="protein sequence ID" value="ELT94093.1"/>
    <property type="molecule type" value="Genomic_DNA"/>
</dbReference>
<sequence length="877" mass="100073">MEFVLGERGEGEGSVCGQSVGGGWAGCESGDSVFDGDRGEVEVVEEDWQDDGGVRGGCIVEFGMAAKNECDWCGRDGNLYTEMEVCSRAFILTQHGEREIQLCLGDITALPLTQKVDIIIVSAFAGDYSPVPGTVIEALERNLGLNVEALARNKKEDLRIGFNCWISNYLKDHLPYRQLVCFERLFKYREKTLRESVEQMFRALFPAFNNENKSVITPLLMTGCQQKDHSMMLTVMVKVAVGWMLLGLPLQLLKIIIYSPTPRKPSKEDQSLITVFQKLKKSIENAPLVIPEPKVIYDVYFMKTTPDEPLFHLVLSVLSKLKSNLKFRTLADVAVEDDTWKHDVHLVMQRCRRIVPLLTTEFLKDLSCVDQYNVALCCNRTTQRNILAPICFERMTLPTYMSMVQWINCRDRQPKQISSACEMLLEQTKKDKSDERRRYDVFISYSHRNTDAAKIIHSSLLAIDKNLSIFFDNEELKSGDNWQKTLYESIDSSRCMLALLSEDYFRSDVCNEEFSIAMALHFAREKNLELIVVLQDDAASVDSLTCLHPIRCSEKNFSDVAKATSAKICDWLKNGIATDILSPVESALCSRTLAQRWRQWCFDKFYSFDANQQFSIKSNEPPAPQKDSYSVFISHSTRNSMLANFLARSFALIRSDVKVYAKSAGSDSVTEQKMLHAADMHVVLLSRSYVRSPRDIEELNVILGQTRGKKDNRQMYVIRVDQLPLKPTYMHLIHCDTALDDDVWEDVAKKHGSEMRKEFTFAQRHVEDKEMKLKRGEVMALVKAFADISWKLEHQRNLPGDESQFLLLNVVDLHKRLNGAKESASRNKEEELQPNFLSDEDAKSIQHAQKKGDKQETNKERNEKMIADSSEGQHVCM</sequence>
<keyword evidence="3" id="KW-0520">NAD</keyword>
<reference evidence="8" key="3">
    <citation type="submission" date="2015-06" db="UniProtKB">
        <authorList>
            <consortium name="EnsemblMetazoa"/>
        </authorList>
    </citation>
    <scope>IDENTIFICATION</scope>
</reference>
<dbReference type="EnsemblMetazoa" id="CapteT227952">
    <property type="protein sequence ID" value="CapteP227952"/>
    <property type="gene ID" value="CapteG227952"/>
</dbReference>
<organism evidence="7">
    <name type="scientific">Capitella teleta</name>
    <name type="common">Polychaete worm</name>
    <dbReference type="NCBI Taxonomy" id="283909"/>
    <lineage>
        <taxon>Eukaryota</taxon>
        <taxon>Metazoa</taxon>
        <taxon>Spiralia</taxon>
        <taxon>Lophotrochozoa</taxon>
        <taxon>Annelida</taxon>
        <taxon>Polychaeta</taxon>
        <taxon>Sedentaria</taxon>
        <taxon>Scolecida</taxon>
        <taxon>Capitellidae</taxon>
        <taxon>Capitella</taxon>
    </lineage>
</organism>